<comment type="caution">
    <text evidence="4">The sequence shown here is derived from an EMBL/GenBank/DDBJ whole genome shotgun (WGS) entry which is preliminary data.</text>
</comment>
<reference evidence="4" key="1">
    <citation type="submission" date="2020-04" db="EMBL/GenBank/DDBJ databases">
        <title>Draft genome resource of the tomato pathogen Pseudocercospora fuligena.</title>
        <authorList>
            <person name="Zaccaron A."/>
        </authorList>
    </citation>
    <scope>NUCLEOTIDE SEQUENCE</scope>
    <source>
        <strain evidence="4">PF001</strain>
    </source>
</reference>
<evidence type="ECO:0000256" key="1">
    <source>
        <dbReference type="ARBA" id="ARBA00022630"/>
    </source>
</evidence>
<sequence>MWGGTLTWSLKDSDAVMDAFVNYSRADTDNSDSSVILGMANHSGEWVWHADVQYLDHSTRPKAGHLLRKFLDIPLLDSSTGPLSQLSRTQQIADLYPAGLYNGYWTWCTRANKEILRFFADTWREEVAAISDVPGILESGAFASVQCISSNVLRAMSRDGGNALHLDSNESPLFLFVMEPYWYDGSQNDRVRKAEENLLIRTQEEARRRGLFHSFVYQNYADPRQDVFAGYGKGAVEFLRGVSSRYDPHGVFQYQRASGFHLHGATQVNEK</sequence>
<keyword evidence="1" id="KW-0285">Flavoprotein</keyword>
<dbReference type="AlphaFoldDB" id="A0A8H6RI49"/>
<dbReference type="PANTHER" id="PTHR42973">
    <property type="entry name" value="BINDING OXIDOREDUCTASE, PUTATIVE (AFU_ORTHOLOGUE AFUA_1G17690)-RELATED"/>
    <property type="match status" value="1"/>
</dbReference>
<dbReference type="OrthoDB" id="2151789at2759"/>
<accession>A0A8H6RI49</accession>
<evidence type="ECO:0000313" key="4">
    <source>
        <dbReference type="EMBL" id="KAF7192255.1"/>
    </source>
</evidence>
<dbReference type="InterPro" id="IPR050416">
    <property type="entry name" value="FAD-linked_Oxidoreductase"/>
</dbReference>
<dbReference type="EMBL" id="JABCIY010000148">
    <property type="protein sequence ID" value="KAF7192255.1"/>
    <property type="molecule type" value="Genomic_DNA"/>
</dbReference>
<keyword evidence="2" id="KW-0274">FAD</keyword>
<keyword evidence="5" id="KW-1185">Reference proteome</keyword>
<gene>
    <name evidence="4" type="ORF">HII31_06287</name>
</gene>
<evidence type="ECO:0000313" key="5">
    <source>
        <dbReference type="Proteomes" id="UP000660729"/>
    </source>
</evidence>
<keyword evidence="3" id="KW-0560">Oxidoreductase</keyword>
<dbReference type="PANTHER" id="PTHR42973:SF34">
    <property type="entry name" value="FAD BINDING DOMAIN PROTEIN (AFU_ORTHOLOGUE AFUA_3G02770)"/>
    <property type="match status" value="1"/>
</dbReference>
<dbReference type="InterPro" id="IPR016169">
    <property type="entry name" value="FAD-bd_PCMH_sub2"/>
</dbReference>
<organism evidence="4 5">
    <name type="scientific">Pseudocercospora fuligena</name>
    <dbReference type="NCBI Taxonomy" id="685502"/>
    <lineage>
        <taxon>Eukaryota</taxon>
        <taxon>Fungi</taxon>
        <taxon>Dikarya</taxon>
        <taxon>Ascomycota</taxon>
        <taxon>Pezizomycotina</taxon>
        <taxon>Dothideomycetes</taxon>
        <taxon>Dothideomycetidae</taxon>
        <taxon>Mycosphaerellales</taxon>
        <taxon>Mycosphaerellaceae</taxon>
        <taxon>Pseudocercospora</taxon>
    </lineage>
</organism>
<protein>
    <submittedName>
        <fullName evidence="4">FAD-dependent monooxygenase yanF</fullName>
    </submittedName>
</protein>
<dbReference type="Gene3D" id="3.40.462.20">
    <property type="match status" value="1"/>
</dbReference>
<dbReference type="Proteomes" id="UP000660729">
    <property type="component" value="Unassembled WGS sequence"/>
</dbReference>
<keyword evidence="4" id="KW-0503">Monooxygenase</keyword>
<evidence type="ECO:0000256" key="3">
    <source>
        <dbReference type="ARBA" id="ARBA00023002"/>
    </source>
</evidence>
<evidence type="ECO:0000256" key="2">
    <source>
        <dbReference type="ARBA" id="ARBA00022827"/>
    </source>
</evidence>
<name>A0A8H6RI49_9PEZI</name>
<proteinExistence type="predicted"/>
<dbReference type="GO" id="GO:0004497">
    <property type="term" value="F:monooxygenase activity"/>
    <property type="evidence" value="ECO:0007669"/>
    <property type="project" value="UniProtKB-KW"/>
</dbReference>
<dbReference type="Gene3D" id="3.30.465.10">
    <property type="match status" value="1"/>
</dbReference>